<feature type="compositionally biased region" description="Basic and acidic residues" evidence="1">
    <location>
        <begin position="39"/>
        <end position="56"/>
    </location>
</feature>
<evidence type="ECO:0000313" key="3">
    <source>
        <dbReference type="Proteomes" id="UP000663838"/>
    </source>
</evidence>
<proteinExistence type="predicted"/>
<feature type="compositionally biased region" description="Polar residues" evidence="1">
    <location>
        <begin position="10"/>
        <end position="37"/>
    </location>
</feature>
<sequence length="70" mass="7775">HEKLGEKSAENSPSALVSTINPESSVTEETKSLTAPNPNKEKLDAKDESSEPEKCKFVPLERKPEYTFIL</sequence>
<feature type="region of interest" description="Disordered" evidence="1">
    <location>
        <begin position="1"/>
        <end position="56"/>
    </location>
</feature>
<dbReference type="EMBL" id="CAJOBS010020375">
    <property type="protein sequence ID" value="CAF4968422.1"/>
    <property type="molecule type" value="Genomic_DNA"/>
</dbReference>
<feature type="non-terminal residue" evidence="2">
    <location>
        <position position="70"/>
    </location>
</feature>
<accession>A0A821YMG7</accession>
<comment type="caution">
    <text evidence="2">The sequence shown here is derived from an EMBL/GenBank/DDBJ whole genome shotgun (WGS) entry which is preliminary data.</text>
</comment>
<dbReference type="AlphaFoldDB" id="A0A821YMG7"/>
<evidence type="ECO:0000256" key="1">
    <source>
        <dbReference type="SAM" id="MobiDB-lite"/>
    </source>
</evidence>
<gene>
    <name evidence="2" type="ORF">TOA249_LOCUS34468</name>
</gene>
<protein>
    <submittedName>
        <fullName evidence="2">Uncharacterized protein</fullName>
    </submittedName>
</protein>
<evidence type="ECO:0000313" key="2">
    <source>
        <dbReference type="EMBL" id="CAF4968422.1"/>
    </source>
</evidence>
<organism evidence="2 3">
    <name type="scientific">Rotaria socialis</name>
    <dbReference type="NCBI Taxonomy" id="392032"/>
    <lineage>
        <taxon>Eukaryota</taxon>
        <taxon>Metazoa</taxon>
        <taxon>Spiralia</taxon>
        <taxon>Gnathifera</taxon>
        <taxon>Rotifera</taxon>
        <taxon>Eurotatoria</taxon>
        <taxon>Bdelloidea</taxon>
        <taxon>Philodinida</taxon>
        <taxon>Philodinidae</taxon>
        <taxon>Rotaria</taxon>
    </lineage>
</organism>
<reference evidence="2" key="1">
    <citation type="submission" date="2021-02" db="EMBL/GenBank/DDBJ databases">
        <authorList>
            <person name="Nowell W R."/>
        </authorList>
    </citation>
    <scope>NUCLEOTIDE SEQUENCE</scope>
</reference>
<feature type="non-terminal residue" evidence="2">
    <location>
        <position position="1"/>
    </location>
</feature>
<name>A0A821YMG7_9BILA</name>
<dbReference type="Proteomes" id="UP000663838">
    <property type="component" value="Unassembled WGS sequence"/>
</dbReference>